<keyword evidence="3" id="KW-1185">Reference proteome</keyword>
<accession>A0ABR0ENF8</accession>
<organism evidence="2 3">
    <name type="scientific">Zasmidium cellare</name>
    <name type="common">Wine cellar mold</name>
    <name type="synonym">Racodium cellare</name>
    <dbReference type="NCBI Taxonomy" id="395010"/>
    <lineage>
        <taxon>Eukaryota</taxon>
        <taxon>Fungi</taxon>
        <taxon>Dikarya</taxon>
        <taxon>Ascomycota</taxon>
        <taxon>Pezizomycotina</taxon>
        <taxon>Dothideomycetes</taxon>
        <taxon>Dothideomycetidae</taxon>
        <taxon>Mycosphaerellales</taxon>
        <taxon>Mycosphaerellaceae</taxon>
        <taxon>Zasmidium</taxon>
    </lineage>
</organism>
<dbReference type="Proteomes" id="UP001305779">
    <property type="component" value="Unassembled WGS sequence"/>
</dbReference>
<proteinExistence type="predicted"/>
<dbReference type="EMBL" id="JAXOVC010000004">
    <property type="protein sequence ID" value="KAK4503134.1"/>
    <property type="molecule type" value="Genomic_DNA"/>
</dbReference>
<feature type="region of interest" description="Disordered" evidence="1">
    <location>
        <begin position="115"/>
        <end position="153"/>
    </location>
</feature>
<feature type="compositionally biased region" description="Acidic residues" evidence="1">
    <location>
        <begin position="130"/>
        <end position="141"/>
    </location>
</feature>
<evidence type="ECO:0000313" key="3">
    <source>
        <dbReference type="Proteomes" id="UP001305779"/>
    </source>
</evidence>
<evidence type="ECO:0000313" key="2">
    <source>
        <dbReference type="EMBL" id="KAK4503134.1"/>
    </source>
</evidence>
<sequence>MAANRQATNPPPPAPQPPRLFINTNGNGARFYYYDSSVTIKYFDPTTQRYGTFMPPVYEKQTFICTDGTSFVFYPDGSGSYTFYGGTRPIAPGEIAWMPPRPVVVEVPTPVVVQAPPPRVIRQAPSRRDEEEEEESSDDNADETHRKWKYGLP</sequence>
<gene>
    <name evidence="2" type="ORF">PRZ48_006561</name>
</gene>
<name>A0ABR0ENF8_ZASCE</name>
<comment type="caution">
    <text evidence="2">The sequence shown here is derived from an EMBL/GenBank/DDBJ whole genome shotgun (WGS) entry which is preliminary data.</text>
</comment>
<protein>
    <submittedName>
        <fullName evidence="2">Uncharacterized protein</fullName>
    </submittedName>
</protein>
<reference evidence="2 3" key="1">
    <citation type="journal article" date="2023" name="G3 (Bethesda)">
        <title>A chromosome-level genome assembly of Zasmidium syzygii isolated from banana leaves.</title>
        <authorList>
            <person name="van Westerhoven A.C."/>
            <person name="Mehrabi R."/>
            <person name="Talebi R."/>
            <person name="Steentjes M.B.F."/>
            <person name="Corcolon B."/>
            <person name="Chong P.A."/>
            <person name="Kema G.H.J."/>
            <person name="Seidl M.F."/>
        </authorList>
    </citation>
    <scope>NUCLEOTIDE SEQUENCE [LARGE SCALE GENOMIC DNA]</scope>
    <source>
        <strain evidence="2 3">P124</strain>
    </source>
</reference>
<evidence type="ECO:0000256" key="1">
    <source>
        <dbReference type="SAM" id="MobiDB-lite"/>
    </source>
</evidence>